<proteinExistence type="predicted"/>
<name>A0A8T0FQ32_ARGBR</name>
<comment type="caution">
    <text evidence="1">The sequence shown here is derived from an EMBL/GenBank/DDBJ whole genome shotgun (WGS) entry which is preliminary data.</text>
</comment>
<reference evidence="1" key="1">
    <citation type="journal article" date="2020" name="bioRxiv">
        <title>Chromosome-level reference genome of the European wasp spider Argiope bruennichi: a resource for studies on range expansion and evolutionary adaptation.</title>
        <authorList>
            <person name="Sheffer M.M."/>
            <person name="Hoppe A."/>
            <person name="Krehenwinkel H."/>
            <person name="Uhl G."/>
            <person name="Kuss A.W."/>
            <person name="Jensen L."/>
            <person name="Jensen C."/>
            <person name="Gillespie R.G."/>
            <person name="Hoff K.J."/>
            <person name="Prost S."/>
        </authorList>
    </citation>
    <scope>NUCLEOTIDE SEQUENCE</scope>
</reference>
<gene>
    <name evidence="1" type="ORF">HNY73_004262</name>
</gene>
<dbReference type="AlphaFoldDB" id="A0A8T0FQ32"/>
<evidence type="ECO:0000313" key="2">
    <source>
        <dbReference type="Proteomes" id="UP000807504"/>
    </source>
</evidence>
<dbReference type="Proteomes" id="UP000807504">
    <property type="component" value="Unassembled WGS sequence"/>
</dbReference>
<dbReference type="EMBL" id="JABXBU010000003">
    <property type="protein sequence ID" value="KAF8792692.1"/>
    <property type="molecule type" value="Genomic_DNA"/>
</dbReference>
<evidence type="ECO:0000313" key="1">
    <source>
        <dbReference type="EMBL" id="KAF8792692.1"/>
    </source>
</evidence>
<accession>A0A8T0FQ32</accession>
<keyword evidence="2" id="KW-1185">Reference proteome</keyword>
<organism evidence="1 2">
    <name type="scientific">Argiope bruennichi</name>
    <name type="common">Wasp spider</name>
    <name type="synonym">Aranea bruennichi</name>
    <dbReference type="NCBI Taxonomy" id="94029"/>
    <lineage>
        <taxon>Eukaryota</taxon>
        <taxon>Metazoa</taxon>
        <taxon>Ecdysozoa</taxon>
        <taxon>Arthropoda</taxon>
        <taxon>Chelicerata</taxon>
        <taxon>Arachnida</taxon>
        <taxon>Araneae</taxon>
        <taxon>Araneomorphae</taxon>
        <taxon>Entelegynae</taxon>
        <taxon>Araneoidea</taxon>
        <taxon>Araneidae</taxon>
        <taxon>Argiope</taxon>
    </lineage>
</organism>
<protein>
    <submittedName>
        <fullName evidence="1">Uncharacterized protein</fullName>
    </submittedName>
</protein>
<reference evidence="1" key="2">
    <citation type="submission" date="2020-06" db="EMBL/GenBank/DDBJ databases">
        <authorList>
            <person name="Sheffer M."/>
        </authorList>
    </citation>
    <scope>NUCLEOTIDE SEQUENCE</scope>
</reference>
<sequence>MSQCSSTGLCFDDSDFSPLSSVPADFCLAKARIYKVSSHAHANARIFKDSCSAKARVCKGSFLVKARICKDSSSAKARVSYSAQGRYSYSKNCVYWGKTYSTQFSFSNHLKKFKCPQPVKDYNSKLCDVCLKSYSL</sequence>